<keyword evidence="10" id="KW-1185">Reference proteome</keyword>
<feature type="domain" description="HECT" evidence="8">
    <location>
        <begin position="861"/>
        <end position="1260"/>
    </location>
</feature>
<sequence>MRPTTITFDGANPRNFDAERDVPNSLRQYLTTAESTRDIYLDRVHASERRLRLLHRRFLNQITYGCRNPYCNVPTCFSYRKRVSGSAIRPYTDVSARALAAKCVEQYASHGRDLGRSPKREHGKSKAILGGAVGHVHDDGLCRNEPVIPWYANPDEYLPKLRTAAAKDGRSRGHSPSRRQTAMQGKPGGNSNGYVALPTTPKSNGTQLDKTSGSEGEYVCQQGTSTDMVVKPEGESSFQRTIPLTPDNETAHLPDAASGVHVARSPSIRKDHASFVQSLFSKPELQALNRPPDEKSAATAHQAGAPIIDGYGIKASEEQPSSSSRPHCQPSKPAGHDRTEEQLLGSSTGGRSQQIDPKTMRPAYTFKLLPASAILWLRNMLIMHAGHTEQEAPESPTPTAFDQFVEQSLYFVFSDARRLMSSASTWDDYVSFRNTQDATGGHPTAGLTTAQYLPKNDSVIKAREAATGHQLTADNITGTFGMTHAKWSSVLKVSMDLAQLVPGGQGQLRLMRHMLQAIEQGFGVQSWMKQLKMTTPIAQEGMSPLTNHELAHLITLVLSVATTKLYTMADVISTDNKASTLGPLEGLTALEYHLTAEPPRRFPSSFLFNANPPRFSPGGLPRYPTTNYWPYDHDFSRLFTAIANLISFRIGLDAARKAQKVKPRNSVPDTDIVKAICKFLQNPEIDHPDPCIQLLQFMLAVLYLKWDRRPVVQRAGPVGGALEMLKGLYQAREELDIGDSEFQLDVLFDAFDEFEMPYEWLSFKPDAIHMHILQFAFLFPPVILVRFFRSLNFRIMKLSHEKAMEEFTNARSQMMHARWPPPRGMDEVLEKARPHMALYFVMTIRREHILEDAVGQIWRRERQELMRPLRVRLGEDDGEEGLDHGGVQQEFFRLVFSEALDARYGMFTTDDTTRMTWFQPGSLEPLYKYEALGILMSLAVFNGVTIPITMPLAFYRKILGLKVKKIEHIQDGWPEIANSFEQLLDWNDGDVGDVIGRTYEFTYEVYGSRVSIDMSRKSPERRHEDTEVRPSMILSEPHEKTANLINGVKYLGKFASLEINETADASDCSSTNNSISSDTAQEPPLVDNDNREDYVKDYIRHLTDITVAPQFTAFLRGLHTLLSPRSLALFSPQVLKELIEGLPTTQPLNIDDWKATTELDGFLPTDPLITWYWDILANDFNQSQLRALLAFVTASDRIPVGGWDGVIFIIQRNGDDEDMVRLPTSQTCYGRLLLPEYSSREVLKRQLEWAVDNSWGFWMA</sequence>
<feature type="region of interest" description="Disordered" evidence="6">
    <location>
        <begin position="316"/>
        <end position="358"/>
    </location>
</feature>
<comment type="caution">
    <text evidence="9">The sequence shown here is derived from an EMBL/GenBank/DDBJ whole genome shotgun (WGS) entry which is preliminary data.</text>
</comment>
<dbReference type="Proteomes" id="UP001345013">
    <property type="component" value="Unassembled WGS sequence"/>
</dbReference>
<dbReference type="InterPro" id="IPR032353">
    <property type="entry name" value="AZUL"/>
</dbReference>
<evidence type="ECO:0000313" key="10">
    <source>
        <dbReference type="Proteomes" id="UP001345013"/>
    </source>
</evidence>
<feature type="region of interest" description="Disordered" evidence="6">
    <location>
        <begin position="165"/>
        <end position="218"/>
    </location>
</feature>
<dbReference type="InterPro" id="IPR044611">
    <property type="entry name" value="E3A/B/C-like"/>
</dbReference>
<keyword evidence="7" id="KW-0812">Transmembrane</keyword>
<name>A0ABR0KI72_9EURO</name>
<dbReference type="PANTHER" id="PTHR45700:SF8">
    <property type="entry name" value="HECT-TYPE E3 UBIQUITIN TRANSFERASE"/>
    <property type="match status" value="1"/>
</dbReference>
<feature type="compositionally biased region" description="Polar residues" evidence="6">
    <location>
        <begin position="200"/>
        <end position="214"/>
    </location>
</feature>
<dbReference type="Pfam" id="PF00632">
    <property type="entry name" value="HECT"/>
    <property type="match status" value="1"/>
</dbReference>
<evidence type="ECO:0000256" key="2">
    <source>
        <dbReference type="ARBA" id="ARBA00012485"/>
    </source>
</evidence>
<dbReference type="PANTHER" id="PTHR45700">
    <property type="entry name" value="UBIQUITIN-PROTEIN LIGASE E3C"/>
    <property type="match status" value="1"/>
</dbReference>
<dbReference type="EMBL" id="JAVRRG010000019">
    <property type="protein sequence ID" value="KAK5097308.1"/>
    <property type="molecule type" value="Genomic_DNA"/>
</dbReference>
<proteinExistence type="predicted"/>
<dbReference type="InterPro" id="IPR000569">
    <property type="entry name" value="HECT_dom"/>
</dbReference>
<dbReference type="Pfam" id="PF16558">
    <property type="entry name" value="AZUL"/>
    <property type="match status" value="1"/>
</dbReference>
<evidence type="ECO:0000256" key="5">
    <source>
        <dbReference type="PROSITE-ProRule" id="PRU00104"/>
    </source>
</evidence>
<dbReference type="SMART" id="SM00119">
    <property type="entry name" value="HECTc"/>
    <property type="match status" value="1"/>
</dbReference>
<dbReference type="Gene3D" id="3.30.2160.10">
    <property type="entry name" value="Hect, E3 ligase catalytic domain"/>
    <property type="match status" value="1"/>
</dbReference>
<reference evidence="9 10" key="1">
    <citation type="submission" date="2023-08" db="EMBL/GenBank/DDBJ databases">
        <title>Black Yeasts Isolated from many extreme environments.</title>
        <authorList>
            <person name="Coleine C."/>
            <person name="Stajich J.E."/>
            <person name="Selbmann L."/>
        </authorList>
    </citation>
    <scope>NUCLEOTIDE SEQUENCE [LARGE SCALE GENOMIC DNA]</scope>
    <source>
        <strain evidence="9 10">CCFEE 5885</strain>
    </source>
</reference>
<gene>
    <name evidence="9" type="ORF">LTR24_002355</name>
</gene>
<evidence type="ECO:0000256" key="1">
    <source>
        <dbReference type="ARBA" id="ARBA00000885"/>
    </source>
</evidence>
<feature type="transmembrane region" description="Helical" evidence="7">
    <location>
        <begin position="932"/>
        <end position="955"/>
    </location>
</feature>
<evidence type="ECO:0000256" key="3">
    <source>
        <dbReference type="ARBA" id="ARBA00022679"/>
    </source>
</evidence>
<protein>
    <recommendedName>
        <fullName evidence="2">HECT-type E3 ubiquitin transferase</fullName>
        <ecNumber evidence="2">2.3.2.26</ecNumber>
    </recommendedName>
</protein>
<evidence type="ECO:0000256" key="4">
    <source>
        <dbReference type="ARBA" id="ARBA00022786"/>
    </source>
</evidence>
<evidence type="ECO:0000313" key="9">
    <source>
        <dbReference type="EMBL" id="KAK5097308.1"/>
    </source>
</evidence>
<dbReference type="PROSITE" id="PS50237">
    <property type="entry name" value="HECT"/>
    <property type="match status" value="1"/>
</dbReference>
<dbReference type="EC" id="2.3.2.26" evidence="2"/>
<feature type="active site" description="Glycyl thioester intermediate" evidence="5">
    <location>
        <position position="1228"/>
    </location>
</feature>
<evidence type="ECO:0000256" key="7">
    <source>
        <dbReference type="SAM" id="Phobius"/>
    </source>
</evidence>
<keyword evidence="3" id="KW-0808">Transferase</keyword>
<accession>A0ABR0KI72</accession>
<keyword evidence="7" id="KW-0472">Membrane</keyword>
<evidence type="ECO:0000259" key="8">
    <source>
        <dbReference type="PROSITE" id="PS50237"/>
    </source>
</evidence>
<organism evidence="9 10">
    <name type="scientific">Lithohypha guttulata</name>
    <dbReference type="NCBI Taxonomy" id="1690604"/>
    <lineage>
        <taxon>Eukaryota</taxon>
        <taxon>Fungi</taxon>
        <taxon>Dikarya</taxon>
        <taxon>Ascomycota</taxon>
        <taxon>Pezizomycotina</taxon>
        <taxon>Eurotiomycetes</taxon>
        <taxon>Chaetothyriomycetidae</taxon>
        <taxon>Chaetothyriales</taxon>
        <taxon>Trichomeriaceae</taxon>
        <taxon>Lithohypha</taxon>
    </lineage>
</organism>
<keyword evidence="4 5" id="KW-0833">Ubl conjugation pathway</keyword>
<comment type="catalytic activity">
    <reaction evidence="1">
        <text>S-ubiquitinyl-[E2 ubiquitin-conjugating enzyme]-L-cysteine + [acceptor protein]-L-lysine = [E2 ubiquitin-conjugating enzyme]-L-cysteine + N(6)-ubiquitinyl-[acceptor protein]-L-lysine.</text>
        <dbReference type="EC" id="2.3.2.26"/>
    </reaction>
</comment>
<feature type="transmembrane region" description="Helical" evidence="7">
    <location>
        <begin position="768"/>
        <end position="788"/>
    </location>
</feature>
<evidence type="ECO:0000256" key="6">
    <source>
        <dbReference type="SAM" id="MobiDB-lite"/>
    </source>
</evidence>
<dbReference type="Gene3D" id="3.30.2410.10">
    <property type="entry name" value="Hect, E3 ligase catalytic domain"/>
    <property type="match status" value="1"/>
</dbReference>
<dbReference type="InterPro" id="IPR035983">
    <property type="entry name" value="Hect_E3_ubiquitin_ligase"/>
</dbReference>
<dbReference type="Gene3D" id="3.90.1750.10">
    <property type="entry name" value="Hect, E3 ligase catalytic domains"/>
    <property type="match status" value="2"/>
</dbReference>
<feature type="region of interest" description="Disordered" evidence="6">
    <location>
        <begin position="1065"/>
        <end position="1089"/>
    </location>
</feature>
<feature type="compositionally biased region" description="Polar residues" evidence="6">
    <location>
        <begin position="344"/>
        <end position="356"/>
    </location>
</feature>
<keyword evidence="7" id="KW-1133">Transmembrane helix</keyword>
<feature type="compositionally biased region" description="Low complexity" evidence="6">
    <location>
        <begin position="1066"/>
        <end position="1079"/>
    </location>
</feature>
<dbReference type="SUPFAM" id="SSF56204">
    <property type="entry name" value="Hect, E3 ligase catalytic domain"/>
    <property type="match status" value="1"/>
</dbReference>